<dbReference type="PANTHER" id="PTHR13336">
    <property type="entry name" value="OVARIAN CARCINOMA IMMUNOREACTIVE ANTIGEN"/>
    <property type="match status" value="1"/>
</dbReference>
<dbReference type="STRING" id="568069.A0A1J1IC32"/>
<sequence>MNNPFNSNDRYGNQQGPVVIPPQGNVNENSPSSGAMGFQFSKEELQVLKECDIEALVQRSIPIGTTFGVATWAAIQRGFLAPSVKFGSGPKVLAAVVVGYFVGKVSYQQKCAEKVMRLPNSKLAEALRRRRKGEFFETFTQEGGLSLAPFSSSTDVYTDENLKHNQQNSLDLDVDRPANFGLDDTYRPSIDTPDRNFDDNLPLEPPKSSVTYEELRRKNREDHERRLNQPFNRQVNRNESPTVQRASQPQERDEVNRQSGVQNKYGDVWK</sequence>
<accession>A0A1J1IC32</accession>
<evidence type="ECO:0000259" key="2">
    <source>
        <dbReference type="Pfam" id="PF07051"/>
    </source>
</evidence>
<evidence type="ECO:0000256" key="1">
    <source>
        <dbReference type="SAM" id="MobiDB-lite"/>
    </source>
</evidence>
<dbReference type="AlphaFoldDB" id="A0A1J1IC32"/>
<organism evidence="3 4">
    <name type="scientific">Clunio marinus</name>
    <dbReference type="NCBI Taxonomy" id="568069"/>
    <lineage>
        <taxon>Eukaryota</taxon>
        <taxon>Metazoa</taxon>
        <taxon>Ecdysozoa</taxon>
        <taxon>Arthropoda</taxon>
        <taxon>Hexapoda</taxon>
        <taxon>Insecta</taxon>
        <taxon>Pterygota</taxon>
        <taxon>Neoptera</taxon>
        <taxon>Endopterygota</taxon>
        <taxon>Diptera</taxon>
        <taxon>Nematocera</taxon>
        <taxon>Chironomoidea</taxon>
        <taxon>Chironomidae</taxon>
        <taxon>Clunio</taxon>
    </lineage>
</organism>
<dbReference type="OrthoDB" id="6513616at2759"/>
<dbReference type="InterPro" id="IPR040187">
    <property type="entry name" value="OCAD1/2"/>
</dbReference>
<feature type="compositionally biased region" description="Polar residues" evidence="1">
    <location>
        <begin position="1"/>
        <end position="16"/>
    </location>
</feature>
<name>A0A1J1IC32_9DIPT</name>
<feature type="compositionally biased region" description="Polar residues" evidence="1">
    <location>
        <begin position="24"/>
        <end position="33"/>
    </location>
</feature>
<feature type="compositionally biased region" description="Polar residues" evidence="1">
    <location>
        <begin position="229"/>
        <end position="249"/>
    </location>
</feature>
<proteinExistence type="predicted"/>
<reference evidence="3 4" key="1">
    <citation type="submission" date="2015-04" db="EMBL/GenBank/DDBJ databases">
        <authorList>
            <person name="Syromyatnikov M.Y."/>
            <person name="Popov V.N."/>
        </authorList>
    </citation>
    <scope>NUCLEOTIDE SEQUENCE [LARGE SCALE GENOMIC DNA]</scope>
</reference>
<gene>
    <name evidence="3" type="ORF">CLUMA_CG011213</name>
</gene>
<feature type="compositionally biased region" description="Basic and acidic residues" evidence="1">
    <location>
        <begin position="213"/>
        <end position="227"/>
    </location>
</feature>
<dbReference type="InterPro" id="IPR009764">
    <property type="entry name" value="OCIA_dom"/>
</dbReference>
<evidence type="ECO:0000313" key="3">
    <source>
        <dbReference type="EMBL" id="CRK97837.1"/>
    </source>
</evidence>
<dbReference type="Pfam" id="PF07051">
    <property type="entry name" value="OCIA"/>
    <property type="match status" value="1"/>
</dbReference>
<feature type="domain" description="OCIA" evidence="2">
    <location>
        <begin position="37"/>
        <end position="122"/>
    </location>
</feature>
<evidence type="ECO:0000313" key="4">
    <source>
        <dbReference type="Proteomes" id="UP000183832"/>
    </source>
</evidence>
<dbReference type="Proteomes" id="UP000183832">
    <property type="component" value="Unassembled WGS sequence"/>
</dbReference>
<dbReference type="PANTHER" id="PTHR13336:SF3">
    <property type="entry name" value="OCIA DOMAIN-CONTAINING PROTEIN 1"/>
    <property type="match status" value="1"/>
</dbReference>
<feature type="region of interest" description="Disordered" evidence="1">
    <location>
        <begin position="181"/>
        <end position="270"/>
    </location>
</feature>
<dbReference type="GO" id="GO:0005768">
    <property type="term" value="C:endosome"/>
    <property type="evidence" value="ECO:0007669"/>
    <property type="project" value="TreeGrafter"/>
</dbReference>
<keyword evidence="4" id="KW-1185">Reference proteome</keyword>
<dbReference type="EMBL" id="CVRI01000047">
    <property type="protein sequence ID" value="CRK97837.1"/>
    <property type="molecule type" value="Genomic_DNA"/>
</dbReference>
<feature type="region of interest" description="Disordered" evidence="1">
    <location>
        <begin position="1"/>
        <end position="33"/>
    </location>
</feature>
<protein>
    <submittedName>
        <fullName evidence="3">CLUMA_CG011213, isoform A</fullName>
    </submittedName>
</protein>